<organism evidence="1 2">
    <name type="scientific">Araneus ventricosus</name>
    <name type="common">Orbweaver spider</name>
    <name type="synonym">Epeira ventricosa</name>
    <dbReference type="NCBI Taxonomy" id="182803"/>
    <lineage>
        <taxon>Eukaryota</taxon>
        <taxon>Metazoa</taxon>
        <taxon>Ecdysozoa</taxon>
        <taxon>Arthropoda</taxon>
        <taxon>Chelicerata</taxon>
        <taxon>Arachnida</taxon>
        <taxon>Araneae</taxon>
        <taxon>Araneomorphae</taxon>
        <taxon>Entelegynae</taxon>
        <taxon>Araneoidea</taxon>
        <taxon>Araneidae</taxon>
        <taxon>Araneus</taxon>
    </lineage>
</organism>
<evidence type="ECO:0000313" key="2">
    <source>
        <dbReference type="Proteomes" id="UP000499080"/>
    </source>
</evidence>
<name>A0A4Y2D156_ARAVE</name>
<proteinExistence type="predicted"/>
<dbReference type="EMBL" id="BGPR01000285">
    <property type="protein sequence ID" value="GBM10393.1"/>
    <property type="molecule type" value="Genomic_DNA"/>
</dbReference>
<keyword evidence="2" id="KW-1185">Reference proteome</keyword>
<sequence>MKQQQQQKPSATNERNAEVPFNDIEKFLFTASSGSYKILGDPFCYPLDAKVNDRAQECAGKEKNAFTQRYDITLYITRITFAVNILRIFLPVDASANSLS</sequence>
<reference evidence="1 2" key="1">
    <citation type="journal article" date="2019" name="Sci. Rep.">
        <title>Orb-weaving spider Araneus ventricosus genome elucidates the spidroin gene catalogue.</title>
        <authorList>
            <person name="Kono N."/>
            <person name="Nakamura H."/>
            <person name="Ohtoshi R."/>
            <person name="Moran D.A.P."/>
            <person name="Shinohara A."/>
            <person name="Yoshida Y."/>
            <person name="Fujiwara M."/>
            <person name="Mori M."/>
            <person name="Tomita M."/>
            <person name="Arakawa K."/>
        </authorList>
    </citation>
    <scope>NUCLEOTIDE SEQUENCE [LARGE SCALE GENOMIC DNA]</scope>
</reference>
<dbReference type="Proteomes" id="UP000499080">
    <property type="component" value="Unassembled WGS sequence"/>
</dbReference>
<protein>
    <submittedName>
        <fullName evidence="1">Uncharacterized protein</fullName>
    </submittedName>
</protein>
<evidence type="ECO:0000313" key="1">
    <source>
        <dbReference type="EMBL" id="GBM10393.1"/>
    </source>
</evidence>
<gene>
    <name evidence="1" type="ORF">AVEN_169677_1</name>
</gene>
<dbReference type="AlphaFoldDB" id="A0A4Y2D156"/>
<accession>A0A4Y2D156</accession>
<comment type="caution">
    <text evidence="1">The sequence shown here is derived from an EMBL/GenBank/DDBJ whole genome shotgun (WGS) entry which is preliminary data.</text>
</comment>